<dbReference type="GO" id="GO:0022857">
    <property type="term" value="F:transmembrane transporter activity"/>
    <property type="evidence" value="ECO:0007669"/>
    <property type="project" value="InterPro"/>
</dbReference>
<evidence type="ECO:0000313" key="9">
    <source>
        <dbReference type="Proteomes" id="UP000664169"/>
    </source>
</evidence>
<evidence type="ECO:0000256" key="5">
    <source>
        <dbReference type="ARBA" id="ARBA00023136"/>
    </source>
</evidence>
<dbReference type="SUPFAM" id="SSF103473">
    <property type="entry name" value="MFS general substrate transporter"/>
    <property type="match status" value="1"/>
</dbReference>
<feature type="transmembrane region" description="Helical" evidence="7">
    <location>
        <begin position="186"/>
        <end position="205"/>
    </location>
</feature>
<dbReference type="GO" id="GO:0016020">
    <property type="term" value="C:membrane"/>
    <property type="evidence" value="ECO:0007669"/>
    <property type="project" value="UniProtKB-SubCell"/>
</dbReference>
<sequence length="517" mass="58385">MSKEFTIKSDGSADDLRYSDGNPASDAELGDSESLKDLQRNPFLDPKVEAYWRQIYEQAQYECRHEFDPHAQWTPKEEKKLVRKLDLRITTWACIMFFALNMDRKNLPSALAGNLLPQLGLTTNDYNYGQTIFLVSFLLAEVPSQLISKRIGPDRWIPIQMVLWSIVAMAQAGLNGRGTFYACRALLGVLEGGFIPDLVLWLSYFYTSSELPVRLSYFWVSLNLTGVVIGLLGFALLRLDGVSGLAGWRWLFLVEGLITLVIVVNRVLRDDPGKGDMHNRQGIGLRGLWRAAKDYHLWPLYAIGVVVYIPQAPPSNYLTLSLRALGFDPLTTNLLTIPPVVVGCFTLVGLSILSEKVNQRALVSMIQNVWILPCIIALRFWPGTMENAWGTYALIVVLLSYPYCHAIVVAWTSRNSGSVRNRSISAAFYNMCVQIGNVISANIYVASDSPKYHNGNAVLLALSLLSILLFLATKVYYVRINNKREKIWSQMSVQEREHYVENTTDEANRRLDFRFAH</sequence>
<feature type="transmembrane region" description="Helical" evidence="7">
    <location>
        <begin position="457"/>
        <end position="477"/>
    </location>
</feature>
<feature type="region of interest" description="Disordered" evidence="6">
    <location>
        <begin position="1"/>
        <end position="34"/>
    </location>
</feature>
<feature type="transmembrane region" description="Helical" evidence="7">
    <location>
        <begin position="248"/>
        <end position="268"/>
    </location>
</feature>
<organism evidence="8 9">
    <name type="scientific">Gomphillus americanus</name>
    <dbReference type="NCBI Taxonomy" id="1940652"/>
    <lineage>
        <taxon>Eukaryota</taxon>
        <taxon>Fungi</taxon>
        <taxon>Dikarya</taxon>
        <taxon>Ascomycota</taxon>
        <taxon>Pezizomycotina</taxon>
        <taxon>Lecanoromycetes</taxon>
        <taxon>OSLEUM clade</taxon>
        <taxon>Ostropomycetidae</taxon>
        <taxon>Ostropales</taxon>
        <taxon>Graphidaceae</taxon>
        <taxon>Gomphilloideae</taxon>
        <taxon>Gomphillus</taxon>
    </lineage>
</organism>
<feature type="transmembrane region" description="Helical" evidence="7">
    <location>
        <begin position="361"/>
        <end position="380"/>
    </location>
</feature>
<dbReference type="Proteomes" id="UP000664169">
    <property type="component" value="Unassembled WGS sequence"/>
</dbReference>
<protein>
    <recommendedName>
        <fullName evidence="10">Allantoate permease</fullName>
    </recommendedName>
</protein>
<name>A0A8H3I852_9LECA</name>
<evidence type="ECO:0000256" key="1">
    <source>
        <dbReference type="ARBA" id="ARBA00004141"/>
    </source>
</evidence>
<keyword evidence="9" id="KW-1185">Reference proteome</keyword>
<gene>
    <name evidence="8" type="ORF">GOMPHAMPRED_007247</name>
</gene>
<evidence type="ECO:0000256" key="3">
    <source>
        <dbReference type="ARBA" id="ARBA00022692"/>
    </source>
</evidence>
<comment type="caution">
    <text evidence="8">The sequence shown here is derived from an EMBL/GenBank/DDBJ whole genome shotgun (WGS) entry which is preliminary data.</text>
</comment>
<feature type="transmembrane region" description="Helical" evidence="7">
    <location>
        <begin position="333"/>
        <end position="354"/>
    </location>
</feature>
<feature type="transmembrane region" description="Helical" evidence="7">
    <location>
        <begin position="424"/>
        <end position="445"/>
    </location>
</feature>
<evidence type="ECO:0000313" key="8">
    <source>
        <dbReference type="EMBL" id="CAF9910960.1"/>
    </source>
</evidence>
<dbReference type="Pfam" id="PF07690">
    <property type="entry name" value="MFS_1"/>
    <property type="match status" value="1"/>
</dbReference>
<evidence type="ECO:0000256" key="4">
    <source>
        <dbReference type="ARBA" id="ARBA00022989"/>
    </source>
</evidence>
<comment type="subcellular location">
    <subcellularLocation>
        <location evidence="1">Membrane</location>
        <topology evidence="1">Multi-pass membrane protein</topology>
    </subcellularLocation>
</comment>
<dbReference type="PANTHER" id="PTHR43791:SF29">
    <property type="entry name" value="MAJOR FACILITATOR SUPERFAMILY (MFS) PROFILE DOMAIN-CONTAINING PROTEIN"/>
    <property type="match status" value="1"/>
</dbReference>
<proteinExistence type="predicted"/>
<feature type="transmembrane region" description="Helical" evidence="7">
    <location>
        <begin position="217"/>
        <end position="236"/>
    </location>
</feature>
<reference evidence="8" key="1">
    <citation type="submission" date="2021-03" db="EMBL/GenBank/DDBJ databases">
        <authorList>
            <person name="Tagirdzhanova G."/>
        </authorList>
    </citation>
    <scope>NUCLEOTIDE SEQUENCE</scope>
</reference>
<evidence type="ECO:0000256" key="6">
    <source>
        <dbReference type="SAM" id="MobiDB-lite"/>
    </source>
</evidence>
<keyword evidence="4 7" id="KW-1133">Transmembrane helix</keyword>
<dbReference type="InterPro" id="IPR011701">
    <property type="entry name" value="MFS"/>
</dbReference>
<dbReference type="OrthoDB" id="1935484at2759"/>
<evidence type="ECO:0000256" key="2">
    <source>
        <dbReference type="ARBA" id="ARBA00022448"/>
    </source>
</evidence>
<dbReference type="FunFam" id="1.20.1250.20:FF:000106">
    <property type="entry name" value="MFS transporter, putative"/>
    <property type="match status" value="1"/>
</dbReference>
<dbReference type="PANTHER" id="PTHR43791">
    <property type="entry name" value="PERMEASE-RELATED"/>
    <property type="match status" value="1"/>
</dbReference>
<dbReference type="EMBL" id="CAJPDQ010000006">
    <property type="protein sequence ID" value="CAF9910960.1"/>
    <property type="molecule type" value="Genomic_DNA"/>
</dbReference>
<dbReference type="AlphaFoldDB" id="A0A8H3I852"/>
<evidence type="ECO:0008006" key="10">
    <source>
        <dbReference type="Google" id="ProtNLM"/>
    </source>
</evidence>
<keyword evidence="5 7" id="KW-0472">Membrane</keyword>
<dbReference type="FunFam" id="1.20.1250.20:FF:000247">
    <property type="entry name" value="MFS general substrate transporter"/>
    <property type="match status" value="1"/>
</dbReference>
<feature type="transmembrane region" description="Helical" evidence="7">
    <location>
        <begin position="392"/>
        <end position="412"/>
    </location>
</feature>
<keyword evidence="3 7" id="KW-0812">Transmembrane</keyword>
<feature type="transmembrane region" description="Helical" evidence="7">
    <location>
        <begin position="295"/>
        <end position="313"/>
    </location>
</feature>
<dbReference type="Gene3D" id="1.20.1250.20">
    <property type="entry name" value="MFS general substrate transporter like domains"/>
    <property type="match status" value="2"/>
</dbReference>
<accession>A0A8H3I852</accession>
<dbReference type="InterPro" id="IPR036259">
    <property type="entry name" value="MFS_trans_sf"/>
</dbReference>
<evidence type="ECO:0000256" key="7">
    <source>
        <dbReference type="SAM" id="Phobius"/>
    </source>
</evidence>
<keyword evidence="2" id="KW-0813">Transport</keyword>